<feature type="region of interest" description="Disordered" evidence="7">
    <location>
        <begin position="578"/>
        <end position="656"/>
    </location>
</feature>
<organism evidence="10 11">
    <name type="scientific">Acrodontium crateriforme</name>
    <dbReference type="NCBI Taxonomy" id="150365"/>
    <lineage>
        <taxon>Eukaryota</taxon>
        <taxon>Fungi</taxon>
        <taxon>Dikarya</taxon>
        <taxon>Ascomycota</taxon>
        <taxon>Pezizomycotina</taxon>
        <taxon>Dothideomycetes</taxon>
        <taxon>Dothideomycetidae</taxon>
        <taxon>Mycosphaerellales</taxon>
        <taxon>Teratosphaeriaceae</taxon>
        <taxon>Acrodontium</taxon>
    </lineage>
</organism>
<evidence type="ECO:0000256" key="6">
    <source>
        <dbReference type="PROSITE-ProRule" id="PRU00192"/>
    </source>
</evidence>
<feature type="compositionally biased region" description="Polar residues" evidence="7">
    <location>
        <begin position="431"/>
        <end position="452"/>
    </location>
</feature>
<evidence type="ECO:0000256" key="7">
    <source>
        <dbReference type="SAM" id="MobiDB-lite"/>
    </source>
</evidence>
<comment type="subcellular location">
    <subcellularLocation>
        <location evidence="1">Membrane</location>
        <topology evidence="1">Single-pass membrane protein</topology>
    </subcellularLocation>
</comment>
<feature type="compositionally biased region" description="Polar residues" evidence="7">
    <location>
        <begin position="627"/>
        <end position="640"/>
    </location>
</feature>
<dbReference type="Gene3D" id="2.30.30.40">
    <property type="entry name" value="SH3 Domains"/>
    <property type="match status" value="1"/>
</dbReference>
<feature type="region of interest" description="Disordered" evidence="7">
    <location>
        <begin position="431"/>
        <end position="523"/>
    </location>
</feature>
<evidence type="ECO:0000256" key="8">
    <source>
        <dbReference type="SAM" id="Phobius"/>
    </source>
</evidence>
<dbReference type="GO" id="GO:0016020">
    <property type="term" value="C:membrane"/>
    <property type="evidence" value="ECO:0007669"/>
    <property type="project" value="UniProtKB-SubCell"/>
</dbReference>
<evidence type="ECO:0000313" key="10">
    <source>
        <dbReference type="EMBL" id="WPH00171.1"/>
    </source>
</evidence>
<proteinExistence type="predicted"/>
<feature type="compositionally biased region" description="Low complexity" evidence="7">
    <location>
        <begin position="285"/>
        <end position="300"/>
    </location>
</feature>
<keyword evidence="11" id="KW-1185">Reference proteome</keyword>
<evidence type="ECO:0000256" key="5">
    <source>
        <dbReference type="ARBA" id="ARBA00023136"/>
    </source>
</evidence>
<accession>A0AAQ3R3X0</accession>
<dbReference type="Pfam" id="PF14604">
    <property type="entry name" value="SH3_9"/>
    <property type="match status" value="1"/>
</dbReference>
<feature type="compositionally biased region" description="Polar residues" evidence="7">
    <location>
        <begin position="598"/>
        <end position="609"/>
    </location>
</feature>
<dbReference type="PROSITE" id="PS50002">
    <property type="entry name" value="SH3"/>
    <property type="match status" value="1"/>
</dbReference>
<keyword evidence="3 8" id="KW-0812">Transmembrane</keyword>
<feature type="compositionally biased region" description="Polar residues" evidence="7">
    <location>
        <begin position="482"/>
        <end position="497"/>
    </location>
</feature>
<keyword evidence="2 6" id="KW-0728">SH3 domain</keyword>
<name>A0AAQ3R3X0_9PEZI</name>
<evidence type="ECO:0000256" key="1">
    <source>
        <dbReference type="ARBA" id="ARBA00004167"/>
    </source>
</evidence>
<feature type="region of interest" description="Disordered" evidence="7">
    <location>
        <begin position="316"/>
        <end position="337"/>
    </location>
</feature>
<dbReference type="GO" id="GO:0071944">
    <property type="term" value="C:cell periphery"/>
    <property type="evidence" value="ECO:0007669"/>
    <property type="project" value="UniProtKB-ARBA"/>
</dbReference>
<dbReference type="InterPro" id="IPR036028">
    <property type="entry name" value="SH3-like_dom_sf"/>
</dbReference>
<evidence type="ECO:0000313" key="11">
    <source>
        <dbReference type="Proteomes" id="UP001303373"/>
    </source>
</evidence>
<evidence type="ECO:0000259" key="9">
    <source>
        <dbReference type="PROSITE" id="PS50002"/>
    </source>
</evidence>
<feature type="compositionally biased region" description="Low complexity" evidence="7">
    <location>
        <begin position="401"/>
        <end position="411"/>
    </location>
</feature>
<feature type="region of interest" description="Disordered" evidence="7">
    <location>
        <begin position="249"/>
        <end position="300"/>
    </location>
</feature>
<evidence type="ECO:0000256" key="3">
    <source>
        <dbReference type="ARBA" id="ARBA00022692"/>
    </source>
</evidence>
<keyword evidence="5 8" id="KW-0472">Membrane</keyword>
<feature type="region of interest" description="Disordered" evidence="7">
    <location>
        <begin position="371"/>
        <end position="416"/>
    </location>
</feature>
<sequence length="656" mass="70022">MNVRSCCLAGNTHDQEARPRLPGRPCKRRCPTVHPRPPSLHLLRPGCCCLALPDHHHPRPTLLLVLVLDLDHDHDRSSSPLFIPIAGRPPWFCASRAHVLFVNASVLSLASTTSFSSTTARSVVPAFSRLRRISRTIAPPARQPSFAPLINSQSTARRHFPPHDCFAMGSHHNAAHERAHRRDTHSNKARMGAEYVKAAALPVDPAQLDVPGIKEQQRQVTATNVETAVDTVVNQVFITLTPTFSGEIAGWTTLSTPPATATTTRQPSHSPNFYTGDESTSSSLAQETSASPTASASSQYSSSQTLGTAAASATSDVTSAQSSNSADSSSTSSSSGMSVGASAGLAIGIIGVFALIAGLFFLCWRRRKNNKGAQEITDEKRRSSFISGGRALHSDDGDNVSTRSSRTSATAPRLSLRPVTQFLPNLNAVNSPAASIDTRNGQEQRPAQNPFTDLSAISEKGRPVSPPSNPFAESQGAVAVHQKSNSNGSNGAERQSPVQPPASPAMSAMSNVSGAAGPMARGPNNVHRVQLDFKPSMEDELELASGQLVRMLHEYDDGWALCVRMDRSQQGVCPRTCLSKLPVKPRPGPPPGQQRPQTPNSMRPSTPNSARMPPQGNHGPMFPRPLTPSQSRGPSPTNSGEMPDPYNRKPVPGQAL</sequence>
<keyword evidence="4 8" id="KW-1133">Transmembrane helix</keyword>
<protein>
    <recommendedName>
        <fullName evidence="9">SH3 domain-containing protein</fullName>
    </recommendedName>
</protein>
<dbReference type="EMBL" id="CP138583">
    <property type="protein sequence ID" value="WPH00171.1"/>
    <property type="molecule type" value="Genomic_DNA"/>
</dbReference>
<feature type="transmembrane region" description="Helical" evidence="8">
    <location>
        <begin position="339"/>
        <end position="364"/>
    </location>
</feature>
<dbReference type="Proteomes" id="UP001303373">
    <property type="component" value="Chromosome 4"/>
</dbReference>
<gene>
    <name evidence="10" type="ORF">R9X50_00299400</name>
</gene>
<dbReference type="InterPro" id="IPR001452">
    <property type="entry name" value="SH3_domain"/>
</dbReference>
<dbReference type="SUPFAM" id="SSF50044">
    <property type="entry name" value="SH3-domain"/>
    <property type="match status" value="1"/>
</dbReference>
<feature type="compositionally biased region" description="Polar residues" evidence="7">
    <location>
        <begin position="265"/>
        <end position="284"/>
    </location>
</feature>
<reference evidence="10 11" key="1">
    <citation type="submission" date="2023-11" db="EMBL/GenBank/DDBJ databases">
        <title>An acidophilic fungus is an integral part of prey digestion in a carnivorous sundew plant.</title>
        <authorList>
            <person name="Tsai I.J."/>
        </authorList>
    </citation>
    <scope>NUCLEOTIDE SEQUENCE [LARGE SCALE GENOMIC DNA]</scope>
    <source>
        <strain evidence="10">169a</strain>
    </source>
</reference>
<feature type="compositionally biased region" description="Low complexity" evidence="7">
    <location>
        <begin position="252"/>
        <end position="264"/>
    </location>
</feature>
<feature type="domain" description="SH3" evidence="9">
    <location>
        <begin position="522"/>
        <end position="583"/>
    </location>
</feature>
<evidence type="ECO:0000256" key="4">
    <source>
        <dbReference type="ARBA" id="ARBA00022989"/>
    </source>
</evidence>
<dbReference type="AlphaFoldDB" id="A0AAQ3R3X0"/>
<dbReference type="PANTHER" id="PTHR15549">
    <property type="entry name" value="PAIRED IMMUNOGLOBULIN-LIKE TYPE 2 RECEPTOR"/>
    <property type="match status" value="1"/>
</dbReference>
<feature type="compositionally biased region" description="Pro residues" evidence="7">
    <location>
        <begin position="584"/>
        <end position="593"/>
    </location>
</feature>
<evidence type="ECO:0000256" key="2">
    <source>
        <dbReference type="ARBA" id="ARBA00022443"/>
    </source>
</evidence>
<dbReference type="InterPro" id="IPR051694">
    <property type="entry name" value="Immunoregulatory_rcpt-like"/>
</dbReference>